<dbReference type="GO" id="GO:0004540">
    <property type="term" value="F:RNA nuclease activity"/>
    <property type="evidence" value="ECO:0007669"/>
    <property type="project" value="UniProtKB-ARBA"/>
</dbReference>
<keyword evidence="4" id="KW-1185">Reference proteome</keyword>
<sequence length="1499" mass="168255">MAQPATTTTLDSHQQQPSQPHSHNHSPSQAKSQPKDGARTLLDAVTAYQRRTARAERTASRNQPGDSHHSKPTKLDFAPSDPASDNRSRPHPSSRKNQDLQSDRRREHSDSHPLQKEDIAQDRPGGSPFPSKKSNNRNSSRGPPTHNDSAPKLFDPKLDSSYLPSKRSADKNRSTTTNKAQVQSHQTLTIPPGTLEDHESSQSNLSQASHAVSKKLAPRARNPASQDRAWKQKKNPGRGVTTEPRQLFDPRKHDPVRFASSKRPTELTAPKTSILTPSNGDQDSMNCSPYPIKDEKAHPNDDEYDKRDLVANLKHAYKRIISLETALKDEECAAKAKEEELRTREIREGQTHSSNPSKTSSASLLRNNAQQKRHLQEDYWVKLSKQHRELAEAHQQFLEMALDPRLPPAMHALPHKYNTPSRLWQIGFHQLLERLRHALPPSVNSTFNEQTSQLLLEHMTDFIYFAYGFYTALLEEQRLLPFKNVWIEQLGDLARYRMAVAGLTSKFSRQNNIHSRTKRSEANTRSTGQDASDNDNSESERRIIKPRARRSQRSREDDENELSLSDSQSSRLDLSFQDSRSQLAPADPKVVPPPRPGGSIGLAALGDWDCEEQEIWRATAKDWYAKGLADNPTTGRLHHHLALLSKGDELKSLYHYCKSLTAAHPYLPARESILPFFEQEHQARRSRPEVSINDLFVHLHGMLFTKIQLDDFDSELARFMEKLTEDRFLSEKQGRVLPGSARPSSDIIAQSTMSNASWVMMGTVNLCAILQYGLEDGVIRAAQQSGHKSQDHSRLKGISKAAGGSAKPTTIAPQAILLSNPNAHAEQRKRAHSISSQEGVPSADNGVDLSPESVQPDHSSSVTGNPDYFDEEHKAIMIKRAEVNDADEGNDPIVFIWAAKFTFEIFKEVLQHDRSGEVCPYLTIILTFLASVCQNSRAMKKLERFIPWDRLVTYFNQIPKSVQIRGPSSLSAQDISTSSNFRLGGVPLFEDWCLRGMNWAGKGLFGRGYWRQQKSNSGNGVTPAESIGESERPIFTANRATIDSEFDALVYLNGELELGLSEANEFTQPRPALGRIDREDEEPEPRADARCPSSADRWRRVGIVASWFSASVPGIKYESDRSMFTVSQSLRQKISRWEDESKREEEERQLLKSKKKGAHHQIAQFDEEIDSQIEEDGEEEDDDDPDDSELVKSLKARRRELKMILNQTKNLSAHPASKPAGRKSHGGFQKKLSPPQSKPHPRHKNQSKMNVLPGYTTLVFDTNILIGMLTIVKDLLESEQFTIVIPLVVITELDGLKKRCSDPEPQARQLGEEALEAIKYLEQSIKSYSKVLKIQTSKGNYLRDLSIRNEQINFQDFGATSGNPGQTGATNGFITTNAARNLDDVVLRATSWQLEHFSSRLPSSFAKPSPVSGEPDNHKGHSPADPRVEDAMDRPEKVILLTLDRNLRLKARARGILAADEKQIIGLVDSFARRADPPSHQAQRGQRNVISQASKTLIS</sequence>
<dbReference type="Pfam" id="PF10373">
    <property type="entry name" value="EST1_DNA_bind"/>
    <property type="match status" value="1"/>
</dbReference>
<feature type="compositionally biased region" description="Low complexity" evidence="1">
    <location>
        <begin position="12"/>
        <end position="29"/>
    </location>
</feature>
<reference evidence="3 4" key="1">
    <citation type="submission" date="2017-11" db="EMBL/GenBank/DDBJ databases">
        <title>De novo assembly and phasing of dikaryotic genomes from two isolates of Puccinia coronata f. sp. avenae, the causal agent of oat crown rust.</title>
        <authorList>
            <person name="Miller M.E."/>
            <person name="Zhang Y."/>
            <person name="Omidvar V."/>
            <person name="Sperschneider J."/>
            <person name="Schwessinger B."/>
            <person name="Raley C."/>
            <person name="Palmer J.M."/>
            <person name="Garnica D."/>
            <person name="Upadhyaya N."/>
            <person name="Rathjen J."/>
            <person name="Taylor J.M."/>
            <person name="Park R.F."/>
            <person name="Dodds P.N."/>
            <person name="Hirsch C.D."/>
            <person name="Kianian S.F."/>
            <person name="Figueroa M."/>
        </authorList>
    </citation>
    <scope>NUCLEOTIDE SEQUENCE [LARGE SCALE GENOMIC DNA]</scope>
    <source>
        <strain evidence="3">12NC29</strain>
    </source>
</reference>
<dbReference type="Gene3D" id="3.40.50.1010">
    <property type="entry name" value="5'-nuclease"/>
    <property type="match status" value="1"/>
</dbReference>
<proteinExistence type="predicted"/>
<feature type="region of interest" description="Disordered" evidence="1">
    <location>
        <begin position="1403"/>
        <end position="1433"/>
    </location>
</feature>
<dbReference type="PANTHER" id="PTHR15696">
    <property type="entry name" value="SMG-7 SUPPRESSOR WITH MORPHOLOGICAL EFFECT ON GENITALIA PROTEIN 7"/>
    <property type="match status" value="1"/>
</dbReference>
<accession>A0A2N5S9Y5</accession>
<dbReference type="SUPFAM" id="SSF48452">
    <property type="entry name" value="TPR-like"/>
    <property type="match status" value="1"/>
</dbReference>
<feature type="compositionally biased region" description="Basic and acidic residues" evidence="1">
    <location>
        <begin position="1415"/>
        <end position="1433"/>
    </location>
</feature>
<dbReference type="STRING" id="200324.A0A2N5S9Y5"/>
<feature type="region of interest" description="Disordered" evidence="1">
    <location>
        <begin position="511"/>
        <end position="576"/>
    </location>
</feature>
<dbReference type="FunFam" id="3.40.50.1010:FF:000056">
    <property type="entry name" value="Unplaced genomic scaffold supercont1.1, whole genome shotgun sequence"/>
    <property type="match status" value="1"/>
</dbReference>
<gene>
    <name evidence="3" type="ORF">PCANC_22761</name>
</gene>
<dbReference type="InterPro" id="IPR029060">
    <property type="entry name" value="PIN-like_dom_sf"/>
</dbReference>
<feature type="region of interest" description="Disordered" evidence="1">
    <location>
        <begin position="1"/>
        <end position="303"/>
    </location>
</feature>
<feature type="compositionally biased region" description="Basic and acidic residues" evidence="1">
    <location>
        <begin position="292"/>
        <end position="303"/>
    </location>
</feature>
<dbReference type="Proteomes" id="UP000235388">
    <property type="component" value="Unassembled WGS sequence"/>
</dbReference>
<dbReference type="OrthoDB" id="2017974at2759"/>
<dbReference type="GO" id="GO:0005697">
    <property type="term" value="C:telomerase holoenzyme complex"/>
    <property type="evidence" value="ECO:0007669"/>
    <property type="project" value="TreeGrafter"/>
</dbReference>
<feature type="compositionally biased region" description="Basic and acidic residues" evidence="1">
    <location>
        <begin position="338"/>
        <end position="350"/>
    </location>
</feature>
<organism evidence="3 4">
    <name type="scientific">Puccinia coronata f. sp. avenae</name>
    <dbReference type="NCBI Taxonomy" id="200324"/>
    <lineage>
        <taxon>Eukaryota</taxon>
        <taxon>Fungi</taxon>
        <taxon>Dikarya</taxon>
        <taxon>Basidiomycota</taxon>
        <taxon>Pucciniomycotina</taxon>
        <taxon>Pucciniomycetes</taxon>
        <taxon>Pucciniales</taxon>
        <taxon>Pucciniaceae</taxon>
        <taxon>Puccinia</taxon>
    </lineage>
</organism>
<evidence type="ECO:0000313" key="4">
    <source>
        <dbReference type="Proteomes" id="UP000235388"/>
    </source>
</evidence>
<feature type="region of interest" description="Disordered" evidence="1">
    <location>
        <begin position="783"/>
        <end position="807"/>
    </location>
</feature>
<dbReference type="Pfam" id="PF13638">
    <property type="entry name" value="PIN_4"/>
    <property type="match status" value="1"/>
</dbReference>
<evidence type="ECO:0000256" key="1">
    <source>
        <dbReference type="SAM" id="MobiDB-lite"/>
    </source>
</evidence>
<feature type="compositionally biased region" description="Polar residues" evidence="1">
    <location>
        <begin position="852"/>
        <end position="864"/>
    </location>
</feature>
<dbReference type="SMART" id="SM00670">
    <property type="entry name" value="PINc"/>
    <property type="match status" value="1"/>
</dbReference>
<feature type="region of interest" description="Disordered" evidence="1">
    <location>
        <begin position="1475"/>
        <end position="1499"/>
    </location>
</feature>
<feature type="compositionally biased region" description="Polar residues" evidence="1">
    <location>
        <begin position="1480"/>
        <end position="1499"/>
    </location>
</feature>
<feature type="compositionally biased region" description="Low complexity" evidence="1">
    <location>
        <begin position="131"/>
        <end position="141"/>
    </location>
</feature>
<dbReference type="InterPro" id="IPR018834">
    <property type="entry name" value="DNA/RNA-bd_Est1-type"/>
</dbReference>
<dbReference type="GO" id="GO:0070034">
    <property type="term" value="F:telomerase RNA binding"/>
    <property type="evidence" value="ECO:0007669"/>
    <property type="project" value="TreeGrafter"/>
</dbReference>
<feature type="compositionally biased region" description="Low complexity" evidence="1">
    <location>
        <begin position="562"/>
        <end position="576"/>
    </location>
</feature>
<feature type="region of interest" description="Disordered" evidence="1">
    <location>
        <begin position="338"/>
        <end position="368"/>
    </location>
</feature>
<evidence type="ECO:0000259" key="2">
    <source>
        <dbReference type="SMART" id="SM00670"/>
    </source>
</evidence>
<feature type="compositionally biased region" description="Polar residues" evidence="1">
    <location>
        <begin position="270"/>
        <end position="287"/>
    </location>
</feature>
<feature type="region of interest" description="Disordered" evidence="1">
    <location>
        <begin position="1148"/>
        <end position="1188"/>
    </location>
</feature>
<dbReference type="PANTHER" id="PTHR15696:SF0">
    <property type="entry name" value="TELOMERASE-BINDING PROTEIN EST1A"/>
    <property type="match status" value="1"/>
</dbReference>
<feature type="domain" description="PIN" evidence="2">
    <location>
        <begin position="1256"/>
        <end position="1449"/>
    </location>
</feature>
<feature type="compositionally biased region" description="Basic and acidic residues" evidence="1">
    <location>
        <begin position="246"/>
        <end position="256"/>
    </location>
</feature>
<dbReference type="GO" id="GO:0000184">
    <property type="term" value="P:nuclear-transcribed mRNA catabolic process, nonsense-mediated decay"/>
    <property type="evidence" value="ECO:0007669"/>
    <property type="project" value="TreeGrafter"/>
</dbReference>
<dbReference type="GO" id="GO:0042162">
    <property type="term" value="F:telomeric DNA binding"/>
    <property type="evidence" value="ECO:0007669"/>
    <property type="project" value="TreeGrafter"/>
</dbReference>
<dbReference type="InterPro" id="IPR011990">
    <property type="entry name" value="TPR-like_helical_dom_sf"/>
</dbReference>
<dbReference type="SUPFAM" id="SSF88723">
    <property type="entry name" value="PIN domain-like"/>
    <property type="match status" value="1"/>
</dbReference>
<name>A0A2N5S9Y5_9BASI</name>
<feature type="compositionally biased region" description="Basic and acidic residues" evidence="1">
    <location>
        <begin position="96"/>
        <end position="121"/>
    </location>
</feature>
<dbReference type="InterPro" id="IPR002716">
    <property type="entry name" value="PIN_dom"/>
</dbReference>
<dbReference type="Gene3D" id="1.25.40.10">
    <property type="entry name" value="Tetratricopeptide repeat domain"/>
    <property type="match status" value="1"/>
</dbReference>
<dbReference type="CDD" id="cd09880">
    <property type="entry name" value="PIN_Smg5-6-like"/>
    <property type="match status" value="1"/>
</dbReference>
<feature type="compositionally biased region" description="Polar residues" evidence="1">
    <location>
        <begin position="201"/>
        <end position="210"/>
    </location>
</feature>
<feature type="compositionally biased region" description="Polar residues" evidence="1">
    <location>
        <begin position="351"/>
        <end position="368"/>
    </location>
</feature>
<feature type="region of interest" description="Disordered" evidence="1">
    <location>
        <begin position="1069"/>
        <end position="1093"/>
    </location>
</feature>
<feature type="compositionally biased region" description="Acidic residues" evidence="1">
    <location>
        <begin position="1165"/>
        <end position="1188"/>
    </location>
</feature>
<feature type="region of interest" description="Disordered" evidence="1">
    <location>
        <begin position="1205"/>
        <end position="1248"/>
    </location>
</feature>
<protein>
    <recommendedName>
        <fullName evidence="2">PIN domain-containing protein</fullName>
    </recommendedName>
</protein>
<feature type="region of interest" description="Disordered" evidence="1">
    <location>
        <begin position="823"/>
        <end position="866"/>
    </location>
</feature>
<comment type="caution">
    <text evidence="3">The sequence shown here is derived from an EMBL/GenBank/DDBJ whole genome shotgun (WGS) entry which is preliminary data.</text>
</comment>
<feature type="compositionally biased region" description="Polar residues" evidence="1">
    <location>
        <begin position="174"/>
        <end position="189"/>
    </location>
</feature>
<evidence type="ECO:0000313" key="3">
    <source>
        <dbReference type="EMBL" id="PLW10039.1"/>
    </source>
</evidence>
<dbReference type="InterPro" id="IPR045153">
    <property type="entry name" value="Est1/Ebs1-like"/>
</dbReference>
<dbReference type="EMBL" id="PGCJ01001077">
    <property type="protein sequence ID" value="PLW10039.1"/>
    <property type="molecule type" value="Genomic_DNA"/>
</dbReference>
<feature type="compositionally biased region" description="Polar residues" evidence="1">
    <location>
        <begin position="1"/>
        <end position="11"/>
    </location>
</feature>